<comment type="caution">
    <text evidence="2">The sequence shown here is derived from an EMBL/GenBank/DDBJ whole genome shotgun (WGS) entry which is preliminary data.</text>
</comment>
<feature type="domain" description="CHAT" evidence="1">
    <location>
        <begin position="837"/>
        <end position="1108"/>
    </location>
</feature>
<accession>A0A841AXT7</accession>
<protein>
    <submittedName>
        <fullName evidence="2">Tetratricopeptide (TPR) repeat protein</fullName>
    </submittedName>
</protein>
<dbReference type="Proteomes" id="UP000580861">
    <property type="component" value="Unassembled WGS sequence"/>
</dbReference>
<proteinExistence type="predicted"/>
<reference evidence="2 3" key="1">
    <citation type="submission" date="2020-08" db="EMBL/GenBank/DDBJ databases">
        <title>Sequencing the genomes of 1000 actinobacteria strains.</title>
        <authorList>
            <person name="Klenk H.-P."/>
        </authorList>
    </citation>
    <scope>NUCLEOTIDE SEQUENCE [LARGE SCALE GENOMIC DNA]</scope>
    <source>
        <strain evidence="2 3">DSM 45272</strain>
    </source>
</reference>
<evidence type="ECO:0000313" key="2">
    <source>
        <dbReference type="EMBL" id="MBB5850918.1"/>
    </source>
</evidence>
<organism evidence="2 3">
    <name type="scientific">Amycolatopsis umgeniensis</name>
    <dbReference type="NCBI Taxonomy" id="336628"/>
    <lineage>
        <taxon>Bacteria</taxon>
        <taxon>Bacillati</taxon>
        <taxon>Actinomycetota</taxon>
        <taxon>Actinomycetes</taxon>
        <taxon>Pseudonocardiales</taxon>
        <taxon>Pseudonocardiaceae</taxon>
        <taxon>Amycolatopsis</taxon>
    </lineage>
</organism>
<dbReference type="EMBL" id="JACHMX010000001">
    <property type="protein sequence ID" value="MBB5850918.1"/>
    <property type="molecule type" value="Genomic_DNA"/>
</dbReference>
<name>A0A841AXT7_9PSEU</name>
<dbReference type="AlphaFoldDB" id="A0A841AXT7"/>
<keyword evidence="3" id="KW-1185">Reference proteome</keyword>
<evidence type="ECO:0000259" key="1">
    <source>
        <dbReference type="Pfam" id="PF12770"/>
    </source>
</evidence>
<sequence>MSYDAVAARLTDLITGFLDAPESVLDDSVLADIERLWLLARPADPDSPTEEELRRSVFAQLTEGWLRFLRWQAGPNGRRAGDDEYDRSVVLLASFAEEPQLLPQTMAKVLGPDADEHLRLNIAIDLFERAHQSVEPAALEGCIVLFSAAVESAEGVPRSICANLANAHRLRFSRYGELDDLERAIELGERAVTGAPADDVHLERFLTDLAMARFNRFEVLDERHDIDKAIETGLRGISAPDPDPEVRAGCLTVLGGCFRARFERYQQDTADLDRALELATRAVATYRASHSLSALATVYETCFGHTRVEADIDKAIDFAAQAISVDPPDSGDRGRLLAKLSSAHRVRFTHSNIVTDLDQAVDAGERACAAGIDTLADEVFHRHHLGVAYRYRFQAAGVLTDLDRAIEEGEYVQANTPVGHADRGMYLASLGSGYRLRSDAVRGRAGSDRDLDRAIEIGEASLDATPSDHPQRPTRLTLLVDAYLRRGETTGDLDRAIALGRETVERTAGHFTLGSTLSNLGLIHQRRYAKSGDQADLVEAIRLAESAVGTVPREHAARTAAMANLALALRVWSTETGETVSLAKLTWLADELLAAERGLPAERLIACREVGVLALATGHPRIATKLLDAAIALLPATRPREGDWSDQTQRLRGQTGVVSAAVAAHCAANDPVGALQAAERGRGIILGARLDARSDLSALVAAEPELAREFDNIRSRLGAAEEGAGSSSTGADFTGQLRRLWEEYDEVLARIRERPTFQRFLMAPLVEEMFEATEGGVLVMVNAGADSGDAVIVTPGRQPVRVPLPGLNLAAVEVNAAELDHVTTTRYVSAHEPVLPKVLSWLWTAIVEPVLAHFEPSGPGDALPRVRWMPIGLLGLFPLHAAGPSDGPGALDAVVSSYTSTIRALAHARSRPVADTRRQLIVAVEHVEGLDDLPHAKREAVALRDVQPGSRELFDELATTENVLRELPKATWVHFACHATADHLTPSRTRLHLHDDVLSLTRLSQLELSAAEFAYLSACSTADRGLHGIEESLHLASAFQLAGFRHVVGSLWPLDDAIAARAAKAFYARLPADATADGAASALHEVSRALRDAYTTMPHLWAGLIHTG</sequence>
<dbReference type="RefSeq" id="WP_184892273.1">
    <property type="nucleotide sequence ID" value="NZ_JACHMX010000001.1"/>
</dbReference>
<gene>
    <name evidence="2" type="ORF">HDA45_001005</name>
</gene>
<dbReference type="Gene3D" id="1.25.40.10">
    <property type="entry name" value="Tetratricopeptide repeat domain"/>
    <property type="match status" value="2"/>
</dbReference>
<dbReference type="InterPro" id="IPR011990">
    <property type="entry name" value="TPR-like_helical_dom_sf"/>
</dbReference>
<dbReference type="Pfam" id="PF12770">
    <property type="entry name" value="CHAT"/>
    <property type="match status" value="1"/>
</dbReference>
<evidence type="ECO:0000313" key="3">
    <source>
        <dbReference type="Proteomes" id="UP000580861"/>
    </source>
</evidence>
<dbReference type="InterPro" id="IPR024983">
    <property type="entry name" value="CHAT_dom"/>
</dbReference>